<evidence type="ECO:0000259" key="5">
    <source>
        <dbReference type="PROSITE" id="PS51063"/>
    </source>
</evidence>
<accession>A0ABQ3K679</accession>
<feature type="domain" description="HTH crp-type" evidence="5">
    <location>
        <begin position="106"/>
        <end position="178"/>
    </location>
</feature>
<dbReference type="PROSITE" id="PS50042">
    <property type="entry name" value="CNMP_BINDING_3"/>
    <property type="match status" value="1"/>
</dbReference>
<dbReference type="InterPro" id="IPR000595">
    <property type="entry name" value="cNMP-bd_dom"/>
</dbReference>
<keyword evidence="7" id="KW-1185">Reference proteome</keyword>
<keyword evidence="3" id="KW-0804">Transcription</keyword>
<dbReference type="Proteomes" id="UP000649955">
    <property type="component" value="Unassembled WGS sequence"/>
</dbReference>
<dbReference type="InterPro" id="IPR012318">
    <property type="entry name" value="HTH_CRP"/>
</dbReference>
<evidence type="ECO:0000313" key="7">
    <source>
        <dbReference type="Proteomes" id="UP000649955"/>
    </source>
</evidence>
<dbReference type="PROSITE" id="PS51063">
    <property type="entry name" value="HTH_CRP_2"/>
    <property type="match status" value="1"/>
</dbReference>
<sequence>MEHDAPGSVFLIEAGLVKVYVTAGNGKELILGIYGRGELLCELSAMDHAPRSASGKGRTNGTVTEIPGVEFRAFIGRHPAAMQHVLRTVQNRLHRADRERLSYLSDGVRVRVIRTLLDWADHFGRESTGGTEVSGFSRRDLAQSVAASEKTVDDVLTALTTEGAMATDKKWFLLRDVDGLRKSTCADS</sequence>
<dbReference type="Gene3D" id="1.10.10.10">
    <property type="entry name" value="Winged helix-like DNA-binding domain superfamily/Winged helix DNA-binding domain"/>
    <property type="match status" value="1"/>
</dbReference>
<dbReference type="InterPro" id="IPR014710">
    <property type="entry name" value="RmlC-like_jellyroll"/>
</dbReference>
<dbReference type="Pfam" id="PF13545">
    <property type="entry name" value="HTH_Crp_2"/>
    <property type="match status" value="1"/>
</dbReference>
<dbReference type="InterPro" id="IPR036388">
    <property type="entry name" value="WH-like_DNA-bd_sf"/>
</dbReference>
<reference evidence="7" key="1">
    <citation type="journal article" date="2019" name="Int. J. Syst. Evol. Microbiol.">
        <title>The Global Catalogue of Microorganisms (GCM) 10K type strain sequencing project: providing services to taxonomists for standard genome sequencing and annotation.</title>
        <authorList>
            <consortium name="The Broad Institute Genomics Platform"/>
            <consortium name="The Broad Institute Genome Sequencing Center for Infectious Disease"/>
            <person name="Wu L."/>
            <person name="Ma J."/>
        </authorList>
    </citation>
    <scope>NUCLEOTIDE SEQUENCE [LARGE SCALE GENOMIC DNA]</scope>
    <source>
        <strain evidence="7">CGMCC 4.7680</strain>
    </source>
</reference>
<dbReference type="Pfam" id="PF00027">
    <property type="entry name" value="cNMP_binding"/>
    <property type="match status" value="1"/>
</dbReference>
<dbReference type="SUPFAM" id="SSF46785">
    <property type="entry name" value="Winged helix' DNA-binding domain"/>
    <property type="match status" value="1"/>
</dbReference>
<feature type="domain" description="Cyclic nucleotide-binding" evidence="4">
    <location>
        <begin position="1"/>
        <end position="92"/>
    </location>
</feature>
<evidence type="ECO:0000256" key="2">
    <source>
        <dbReference type="ARBA" id="ARBA00023125"/>
    </source>
</evidence>
<protein>
    <submittedName>
        <fullName evidence="6">Transcriptional regulator</fullName>
    </submittedName>
</protein>
<dbReference type="InterPro" id="IPR018490">
    <property type="entry name" value="cNMP-bd_dom_sf"/>
</dbReference>
<evidence type="ECO:0000313" key="6">
    <source>
        <dbReference type="EMBL" id="GHG05377.1"/>
    </source>
</evidence>
<dbReference type="PANTHER" id="PTHR24567:SF74">
    <property type="entry name" value="HTH-TYPE TRANSCRIPTIONAL REGULATOR ARCR"/>
    <property type="match status" value="1"/>
</dbReference>
<dbReference type="InterPro" id="IPR036390">
    <property type="entry name" value="WH_DNA-bd_sf"/>
</dbReference>
<dbReference type="InterPro" id="IPR050397">
    <property type="entry name" value="Env_Response_Regulators"/>
</dbReference>
<gene>
    <name evidence="6" type="ORF">GCM10017567_21920</name>
</gene>
<name>A0ABQ3K679_9PSEU</name>
<proteinExistence type="predicted"/>
<dbReference type="Gene3D" id="2.60.120.10">
    <property type="entry name" value="Jelly Rolls"/>
    <property type="match status" value="1"/>
</dbReference>
<keyword evidence="2" id="KW-0238">DNA-binding</keyword>
<organism evidence="6 7">
    <name type="scientific">Amycolatopsis bullii</name>
    <dbReference type="NCBI Taxonomy" id="941987"/>
    <lineage>
        <taxon>Bacteria</taxon>
        <taxon>Bacillati</taxon>
        <taxon>Actinomycetota</taxon>
        <taxon>Actinomycetes</taxon>
        <taxon>Pseudonocardiales</taxon>
        <taxon>Pseudonocardiaceae</taxon>
        <taxon>Amycolatopsis</taxon>
    </lineage>
</organism>
<evidence type="ECO:0000259" key="4">
    <source>
        <dbReference type="PROSITE" id="PS50042"/>
    </source>
</evidence>
<comment type="caution">
    <text evidence="6">The sequence shown here is derived from an EMBL/GenBank/DDBJ whole genome shotgun (WGS) entry which is preliminary data.</text>
</comment>
<keyword evidence="1" id="KW-0805">Transcription regulation</keyword>
<evidence type="ECO:0000256" key="1">
    <source>
        <dbReference type="ARBA" id="ARBA00023015"/>
    </source>
</evidence>
<dbReference type="EMBL" id="BNAW01000006">
    <property type="protein sequence ID" value="GHG05377.1"/>
    <property type="molecule type" value="Genomic_DNA"/>
</dbReference>
<evidence type="ECO:0000256" key="3">
    <source>
        <dbReference type="ARBA" id="ARBA00023163"/>
    </source>
</evidence>
<dbReference type="SUPFAM" id="SSF51206">
    <property type="entry name" value="cAMP-binding domain-like"/>
    <property type="match status" value="1"/>
</dbReference>
<dbReference type="PANTHER" id="PTHR24567">
    <property type="entry name" value="CRP FAMILY TRANSCRIPTIONAL REGULATORY PROTEIN"/>
    <property type="match status" value="1"/>
</dbReference>
<dbReference type="CDD" id="cd00038">
    <property type="entry name" value="CAP_ED"/>
    <property type="match status" value="1"/>
</dbReference>